<protein>
    <submittedName>
        <fullName evidence="1">Uncharacterized protein</fullName>
    </submittedName>
</protein>
<comment type="caution">
    <text evidence="1">The sequence shown here is derived from an EMBL/GenBank/DDBJ whole genome shotgun (WGS) entry which is preliminary data.</text>
</comment>
<dbReference type="EMBL" id="JBCGBO010000025">
    <property type="protein sequence ID" value="KAK9175175.1"/>
    <property type="molecule type" value="Genomic_DNA"/>
</dbReference>
<evidence type="ECO:0000313" key="1">
    <source>
        <dbReference type="EMBL" id="KAK9175175.1"/>
    </source>
</evidence>
<proteinExistence type="predicted"/>
<name>A0AAP0Q895_9ROSI</name>
<sequence>MYSSQPYDALIRTVTNFDDPDWEGYVGTGDHRDKSMIDETGGCYLPRWSAAGSDSWTHELKYSLDVRL</sequence>
<dbReference type="AlphaFoldDB" id="A0AAP0Q895"/>
<evidence type="ECO:0000313" key="2">
    <source>
        <dbReference type="Proteomes" id="UP001428341"/>
    </source>
</evidence>
<reference evidence="1 2" key="1">
    <citation type="submission" date="2024-05" db="EMBL/GenBank/DDBJ databases">
        <title>Haplotype-resolved chromosome-level genome assembly of Huyou (Citrus changshanensis).</title>
        <authorList>
            <person name="Miao C."/>
            <person name="Chen W."/>
            <person name="Wu Y."/>
            <person name="Wang L."/>
            <person name="Zhao S."/>
            <person name="Grierson D."/>
            <person name="Xu C."/>
            <person name="Chen K."/>
        </authorList>
    </citation>
    <scope>NUCLEOTIDE SEQUENCE [LARGE SCALE GENOMIC DNA]</scope>
    <source>
        <strain evidence="1">01-14</strain>
        <tissue evidence="1">Leaf</tissue>
    </source>
</reference>
<accession>A0AAP0Q895</accession>
<dbReference type="Proteomes" id="UP001428341">
    <property type="component" value="Unassembled WGS sequence"/>
</dbReference>
<gene>
    <name evidence="1" type="ORF">WN944_027181</name>
</gene>
<keyword evidence="2" id="KW-1185">Reference proteome</keyword>
<organism evidence="1 2">
    <name type="scientific">Citrus x changshan-huyou</name>
    <dbReference type="NCBI Taxonomy" id="2935761"/>
    <lineage>
        <taxon>Eukaryota</taxon>
        <taxon>Viridiplantae</taxon>
        <taxon>Streptophyta</taxon>
        <taxon>Embryophyta</taxon>
        <taxon>Tracheophyta</taxon>
        <taxon>Spermatophyta</taxon>
        <taxon>Magnoliopsida</taxon>
        <taxon>eudicotyledons</taxon>
        <taxon>Gunneridae</taxon>
        <taxon>Pentapetalae</taxon>
        <taxon>rosids</taxon>
        <taxon>malvids</taxon>
        <taxon>Sapindales</taxon>
        <taxon>Rutaceae</taxon>
        <taxon>Aurantioideae</taxon>
        <taxon>Citrus</taxon>
    </lineage>
</organism>